<comment type="function">
    <text evidence="8">Hydrolyzes ribosome-free peptidyl-tRNAs (with 1 or more amino acids incorporated), which drop off the ribosome during protein synthesis, or as a result of ribosome stalling.</text>
</comment>
<evidence type="ECO:0000256" key="2">
    <source>
        <dbReference type="ARBA" id="ARBA00022555"/>
    </source>
</evidence>
<evidence type="ECO:0000313" key="11">
    <source>
        <dbReference type="EMBL" id="MBZ4195333.1"/>
    </source>
</evidence>
<comment type="subunit">
    <text evidence="8">Monomer.</text>
</comment>
<feature type="binding site" evidence="8">
    <location>
        <position position="62"/>
    </location>
    <ligand>
        <name>tRNA</name>
        <dbReference type="ChEBI" id="CHEBI:17843"/>
    </ligand>
</feature>
<evidence type="ECO:0000256" key="1">
    <source>
        <dbReference type="ARBA" id="ARBA00013260"/>
    </source>
</evidence>
<accession>A0A953NE99</accession>
<feature type="binding site" evidence="8">
    <location>
        <position position="60"/>
    </location>
    <ligand>
        <name>tRNA</name>
        <dbReference type="ChEBI" id="CHEBI:17843"/>
    </ligand>
</feature>
<dbReference type="HAMAP" id="MF_00083">
    <property type="entry name" value="Pept_tRNA_hydro_bact"/>
    <property type="match status" value="1"/>
</dbReference>
<protein>
    <recommendedName>
        <fullName evidence="7 8">Peptidyl-tRNA hydrolase</fullName>
        <shortName evidence="8">Pth</shortName>
        <ecNumber evidence="1 8">3.1.1.29</ecNumber>
    </recommendedName>
</protein>
<reference evidence="11 12" key="1">
    <citation type="submission" date="2021-09" db="EMBL/GenBank/DDBJ databases">
        <title>WGS of Mycoplasma sp. Zaradi2 strains.</title>
        <authorList>
            <person name="Spergser J."/>
        </authorList>
    </citation>
    <scope>NUCLEOTIDE SEQUENCE [LARGE SCALE GENOMIC DNA]</scope>
    <source>
        <strain evidence="11 12">1331</strain>
    </source>
</reference>
<dbReference type="GO" id="GO:0006515">
    <property type="term" value="P:protein quality control for misfolded or incompletely synthesized proteins"/>
    <property type="evidence" value="ECO:0007669"/>
    <property type="project" value="UniProtKB-UniRule"/>
</dbReference>
<evidence type="ECO:0000256" key="3">
    <source>
        <dbReference type="ARBA" id="ARBA00022801"/>
    </source>
</evidence>
<name>A0A953NE99_9MOLU</name>
<dbReference type="InterPro" id="IPR001328">
    <property type="entry name" value="Pept_tRNA_hydro"/>
</dbReference>
<dbReference type="NCBIfam" id="TIGR00447">
    <property type="entry name" value="pth"/>
    <property type="match status" value="1"/>
</dbReference>
<comment type="subcellular location">
    <subcellularLocation>
        <location evidence="8">Cytoplasm</location>
    </subcellularLocation>
</comment>
<dbReference type="InterPro" id="IPR018171">
    <property type="entry name" value="Pept_tRNA_hydro_CS"/>
</dbReference>
<keyword evidence="2 8" id="KW-0820">tRNA-binding</keyword>
<dbReference type="PANTHER" id="PTHR17224:SF1">
    <property type="entry name" value="PEPTIDYL-TRNA HYDROLASE"/>
    <property type="match status" value="1"/>
</dbReference>
<evidence type="ECO:0000256" key="5">
    <source>
        <dbReference type="ARBA" id="ARBA00038063"/>
    </source>
</evidence>
<dbReference type="Gene3D" id="3.40.50.1470">
    <property type="entry name" value="Peptidyl-tRNA hydrolase"/>
    <property type="match status" value="1"/>
</dbReference>
<dbReference type="PROSITE" id="PS01195">
    <property type="entry name" value="PEPT_TRNA_HYDROL_1"/>
    <property type="match status" value="1"/>
</dbReference>
<dbReference type="CDD" id="cd00462">
    <property type="entry name" value="PTH"/>
    <property type="match status" value="1"/>
</dbReference>
<sequence length="188" mass="21269">MKLIVGLGNPGNEYKFTKHNAGFLAIDKIIDKLNLGPMKERFNGEFIVSDGFILAKPLTYMNNSGEFIHALANFYKINSSDIIVIYDDKDFSIGQAALKIGGSSAGHNGIKSITNKFKDNDYKRIRVGIGFNNKMPLKEYVLSKFNKEEIIILDEVLDRIADVALSLVYNDFVYVMNKFNTENKKREI</sequence>
<comment type="caution">
    <text evidence="11">The sequence shown here is derived from an EMBL/GenBank/DDBJ whole genome shotgun (WGS) entry which is preliminary data.</text>
</comment>
<dbReference type="Proteomes" id="UP000772186">
    <property type="component" value="Unassembled WGS sequence"/>
</dbReference>
<evidence type="ECO:0000256" key="8">
    <source>
        <dbReference type="HAMAP-Rule" id="MF_00083"/>
    </source>
</evidence>
<keyword evidence="8" id="KW-0963">Cytoplasm</keyword>
<keyword evidence="3 8" id="KW-0378">Hydrolase</keyword>
<gene>
    <name evidence="8 11" type="primary">pth</name>
    <name evidence="11" type="ORF">LAD73_01185</name>
</gene>
<comment type="similarity">
    <text evidence="5 8 10">Belongs to the PTH family.</text>
</comment>
<dbReference type="GO" id="GO:0072344">
    <property type="term" value="P:rescue of stalled ribosome"/>
    <property type="evidence" value="ECO:0007669"/>
    <property type="project" value="UniProtKB-UniRule"/>
</dbReference>
<proteinExistence type="inferred from homology"/>
<dbReference type="GO" id="GO:0000049">
    <property type="term" value="F:tRNA binding"/>
    <property type="evidence" value="ECO:0007669"/>
    <property type="project" value="UniProtKB-UniRule"/>
</dbReference>
<feature type="binding site" evidence="8">
    <location>
        <position position="108"/>
    </location>
    <ligand>
        <name>tRNA</name>
        <dbReference type="ChEBI" id="CHEBI:17843"/>
    </ligand>
</feature>
<comment type="catalytic activity">
    <reaction evidence="6 8 9">
        <text>an N-acyl-L-alpha-aminoacyl-tRNA + H2O = an N-acyl-L-amino acid + a tRNA + H(+)</text>
        <dbReference type="Rhea" id="RHEA:54448"/>
        <dbReference type="Rhea" id="RHEA-COMP:10123"/>
        <dbReference type="Rhea" id="RHEA-COMP:13883"/>
        <dbReference type="ChEBI" id="CHEBI:15377"/>
        <dbReference type="ChEBI" id="CHEBI:15378"/>
        <dbReference type="ChEBI" id="CHEBI:59874"/>
        <dbReference type="ChEBI" id="CHEBI:78442"/>
        <dbReference type="ChEBI" id="CHEBI:138191"/>
        <dbReference type="EC" id="3.1.1.29"/>
    </reaction>
</comment>
<feature type="binding site" evidence="8">
    <location>
        <position position="14"/>
    </location>
    <ligand>
        <name>tRNA</name>
        <dbReference type="ChEBI" id="CHEBI:17843"/>
    </ligand>
</feature>
<feature type="active site" description="Proton acceptor" evidence="8">
    <location>
        <position position="19"/>
    </location>
</feature>
<feature type="site" description="Discriminates between blocked and unblocked aminoacyl-tRNA" evidence="8">
    <location>
        <position position="9"/>
    </location>
</feature>
<evidence type="ECO:0000256" key="9">
    <source>
        <dbReference type="RuleBase" id="RU000673"/>
    </source>
</evidence>
<evidence type="ECO:0000256" key="4">
    <source>
        <dbReference type="ARBA" id="ARBA00022884"/>
    </source>
</evidence>
<dbReference type="Pfam" id="PF01195">
    <property type="entry name" value="Pept_tRNA_hydro"/>
    <property type="match status" value="1"/>
</dbReference>
<dbReference type="RefSeq" id="WP_205517336.1">
    <property type="nucleotide sequence ID" value="NZ_CP070479.1"/>
</dbReference>
<dbReference type="AlphaFoldDB" id="A0A953NE99"/>
<keyword evidence="4 8" id="KW-0694">RNA-binding</keyword>
<dbReference type="InterPro" id="IPR036416">
    <property type="entry name" value="Pept_tRNA_hydro_sf"/>
</dbReference>
<dbReference type="GO" id="GO:0005737">
    <property type="term" value="C:cytoplasm"/>
    <property type="evidence" value="ECO:0007669"/>
    <property type="project" value="UniProtKB-SubCell"/>
</dbReference>
<dbReference type="PANTHER" id="PTHR17224">
    <property type="entry name" value="PEPTIDYL-TRNA HYDROLASE"/>
    <property type="match status" value="1"/>
</dbReference>
<dbReference type="EMBL" id="JAIQBY010000006">
    <property type="protein sequence ID" value="MBZ4195333.1"/>
    <property type="molecule type" value="Genomic_DNA"/>
</dbReference>
<dbReference type="PROSITE" id="PS01196">
    <property type="entry name" value="PEPT_TRNA_HYDROL_2"/>
    <property type="match status" value="1"/>
</dbReference>
<dbReference type="FunFam" id="3.40.50.1470:FF:000001">
    <property type="entry name" value="Peptidyl-tRNA hydrolase"/>
    <property type="match status" value="1"/>
</dbReference>
<evidence type="ECO:0000256" key="10">
    <source>
        <dbReference type="RuleBase" id="RU004320"/>
    </source>
</evidence>
<dbReference type="EC" id="3.1.1.29" evidence="1 8"/>
<dbReference type="SUPFAM" id="SSF53178">
    <property type="entry name" value="Peptidyl-tRNA hydrolase-like"/>
    <property type="match status" value="1"/>
</dbReference>
<keyword evidence="12" id="KW-1185">Reference proteome</keyword>
<comment type="function">
    <text evidence="8">Catalyzes the release of premature peptidyl moieties from peptidyl-tRNA molecules trapped in stalled 50S ribosomal subunits, and thus maintains levels of free tRNAs and 50S ribosomes.</text>
</comment>
<evidence type="ECO:0000256" key="6">
    <source>
        <dbReference type="ARBA" id="ARBA00048707"/>
    </source>
</evidence>
<evidence type="ECO:0000313" key="12">
    <source>
        <dbReference type="Proteomes" id="UP000772186"/>
    </source>
</evidence>
<feature type="site" description="Stabilizes the basic form of H active site to accept a proton" evidence="8">
    <location>
        <position position="87"/>
    </location>
</feature>
<evidence type="ECO:0000256" key="7">
    <source>
        <dbReference type="ARBA" id="ARBA00050038"/>
    </source>
</evidence>
<organism evidence="11 12">
    <name type="scientific">Mycoplasma tauri</name>
    <dbReference type="NCBI Taxonomy" id="547987"/>
    <lineage>
        <taxon>Bacteria</taxon>
        <taxon>Bacillati</taxon>
        <taxon>Mycoplasmatota</taxon>
        <taxon>Mollicutes</taxon>
        <taxon>Mycoplasmataceae</taxon>
        <taxon>Mycoplasma</taxon>
    </lineage>
</organism>
<dbReference type="GO" id="GO:0004045">
    <property type="term" value="F:peptidyl-tRNA hydrolase activity"/>
    <property type="evidence" value="ECO:0007669"/>
    <property type="project" value="UniProtKB-UniRule"/>
</dbReference>